<evidence type="ECO:0000313" key="8">
    <source>
        <dbReference type="Proteomes" id="UP000243807"/>
    </source>
</evidence>
<dbReference type="Proteomes" id="UP000243807">
    <property type="component" value="Chromosome"/>
</dbReference>
<dbReference type="NCBIfam" id="NF004740">
    <property type="entry name" value="PRK06076.1-1"/>
    <property type="match status" value="1"/>
</dbReference>
<dbReference type="STRING" id="1765967.BW247_15245"/>
<proteinExistence type="inferred from homology"/>
<keyword evidence="2 5" id="KW-0812">Transmembrane</keyword>
<dbReference type="GO" id="GO:0016655">
    <property type="term" value="F:oxidoreductase activity, acting on NAD(P)H, quinone or similar compound as acceptor"/>
    <property type="evidence" value="ECO:0007669"/>
    <property type="project" value="UniProtKB-UniRule"/>
</dbReference>
<dbReference type="AlphaFoldDB" id="A0A1P8UKB3"/>
<dbReference type="NCBIfam" id="NF004741">
    <property type="entry name" value="PRK06076.1-2"/>
    <property type="match status" value="1"/>
</dbReference>
<keyword evidence="5" id="KW-1003">Cell membrane</keyword>
<dbReference type="HAMAP" id="MF_01350">
    <property type="entry name" value="NDH1_NuoH"/>
    <property type="match status" value="1"/>
</dbReference>
<sequence>MNPVLYWLLVVIGIGITAVALILVAALLIFVERRLLGLLQDRYGPNRAGPFGILQSIADALKLLSKEAFVPPFADRFFYTLAPILVASSVLLSFVVVPVGPGLSWAGELNVGLLFVLAMSSINAYGVFLGGWASNSKFPLIGSVRAIAQLISYELSLGLAVMGVVLLAGSFSLERIVQAQHIPYIVLQPLGFLIFLICGIAETHRLPFDLPEAENELAAGFNTEYGGMRFGLFFLGEYMGVVLIAALTTALYLGGWHGPFQPWLAVPWFALKTLLIVLLFFWLRASLPRLRYDQLIAFGWKFLLPLALLNVMVTALVGLLWK</sequence>
<dbReference type="GO" id="GO:0003954">
    <property type="term" value="F:NADH dehydrogenase activity"/>
    <property type="evidence" value="ECO:0007669"/>
    <property type="project" value="TreeGrafter"/>
</dbReference>
<comment type="function">
    <text evidence="5">NDH-1 shuttles electrons from NADH, via FMN and iron-sulfur (Fe-S) centers, to quinones in the respiratory chain. The immediate electron acceptor for the enzyme in this species is believed to be ubiquinone. Couples the redox reaction to proton translocation (for every two electrons transferred, four hydrogen ions are translocated across the cytoplasmic membrane), and thus conserves the redox energy in a proton gradient. This subunit may bind ubiquinone.</text>
</comment>
<comment type="subcellular location">
    <subcellularLocation>
        <location evidence="5 6">Cell membrane</location>
        <topology evidence="5 6">Multi-pass membrane protein</topology>
    </subcellularLocation>
    <subcellularLocation>
        <location evidence="1">Membrane</location>
        <topology evidence="1">Multi-pass membrane protein</topology>
    </subcellularLocation>
</comment>
<keyword evidence="5" id="KW-0874">Quinone</keyword>
<dbReference type="InterPro" id="IPR018086">
    <property type="entry name" value="NADH_UbQ_OxRdtase_su1_CS"/>
</dbReference>
<protein>
    <recommendedName>
        <fullName evidence="5">NADH-quinone oxidoreductase subunit H</fullName>
        <ecNumber evidence="5">7.1.1.-</ecNumber>
    </recommendedName>
    <alternativeName>
        <fullName evidence="5">NADH dehydrogenase I subunit H</fullName>
    </alternativeName>
    <alternativeName>
        <fullName evidence="5">NDH-1 subunit H</fullName>
    </alternativeName>
</protein>
<evidence type="ECO:0000256" key="2">
    <source>
        <dbReference type="ARBA" id="ARBA00022692"/>
    </source>
</evidence>
<feature type="transmembrane region" description="Helical" evidence="5">
    <location>
        <begin position="111"/>
        <end position="134"/>
    </location>
</feature>
<dbReference type="PROSITE" id="PS00668">
    <property type="entry name" value="COMPLEX1_ND1_2"/>
    <property type="match status" value="1"/>
</dbReference>
<dbReference type="RefSeq" id="WP_076837917.1">
    <property type="nucleotide sequence ID" value="NZ_CP019434.1"/>
</dbReference>
<evidence type="ECO:0000256" key="3">
    <source>
        <dbReference type="ARBA" id="ARBA00022989"/>
    </source>
</evidence>
<keyword evidence="8" id="KW-1185">Reference proteome</keyword>
<feature type="transmembrane region" description="Helical" evidence="5">
    <location>
        <begin position="230"/>
        <end position="253"/>
    </location>
</feature>
<evidence type="ECO:0000313" key="7">
    <source>
        <dbReference type="EMBL" id="APZ44279.1"/>
    </source>
</evidence>
<dbReference type="Pfam" id="PF00146">
    <property type="entry name" value="NADHdh"/>
    <property type="match status" value="1"/>
</dbReference>
<feature type="transmembrane region" description="Helical" evidence="5">
    <location>
        <begin position="77"/>
        <end position="99"/>
    </location>
</feature>
<comment type="caution">
    <text evidence="5">Lacks conserved residue(s) required for the propagation of feature annotation.</text>
</comment>
<dbReference type="GO" id="GO:0009060">
    <property type="term" value="P:aerobic respiration"/>
    <property type="evidence" value="ECO:0007669"/>
    <property type="project" value="TreeGrafter"/>
</dbReference>
<evidence type="ECO:0000256" key="6">
    <source>
        <dbReference type="RuleBase" id="RU000471"/>
    </source>
</evidence>
<dbReference type="PANTHER" id="PTHR11432">
    <property type="entry name" value="NADH DEHYDROGENASE SUBUNIT 1"/>
    <property type="match status" value="1"/>
</dbReference>
<dbReference type="EMBL" id="CP019434">
    <property type="protein sequence ID" value="APZ44279.1"/>
    <property type="molecule type" value="Genomic_DNA"/>
</dbReference>
<feature type="transmembrane region" description="Helical" evidence="5">
    <location>
        <begin position="146"/>
        <end position="169"/>
    </location>
</feature>
<dbReference type="GO" id="GO:0005886">
    <property type="term" value="C:plasma membrane"/>
    <property type="evidence" value="ECO:0007669"/>
    <property type="project" value="UniProtKB-SubCell"/>
</dbReference>
<comment type="similarity">
    <text evidence="5 6">Belongs to the complex I subunit 1 family.</text>
</comment>
<dbReference type="OrthoDB" id="9803734at2"/>
<evidence type="ECO:0000256" key="4">
    <source>
        <dbReference type="ARBA" id="ARBA00023136"/>
    </source>
</evidence>
<dbReference type="GO" id="GO:0048038">
    <property type="term" value="F:quinone binding"/>
    <property type="evidence" value="ECO:0007669"/>
    <property type="project" value="UniProtKB-KW"/>
</dbReference>
<comment type="subunit">
    <text evidence="5">NDH-1 is composed of 14 different subunits. Subunits NuoA, H, J, K, L, M, N constitute the membrane sector of the complex.</text>
</comment>
<dbReference type="KEGG" id="afy:BW247_15245"/>
<keyword evidence="3 5" id="KW-1133">Transmembrane helix</keyword>
<gene>
    <name evidence="5" type="primary">nuoH</name>
    <name evidence="7" type="ORF">BW247_15245</name>
</gene>
<name>A0A1P8UKB3_9GAMM</name>
<keyword evidence="4 5" id="KW-0472">Membrane</keyword>
<reference evidence="7 8" key="1">
    <citation type="submission" date="2017-01" db="EMBL/GenBank/DDBJ databases">
        <title>Draft sequence of Acidihalobacter ferrooxidans strain DSM 14175 (strain V8).</title>
        <authorList>
            <person name="Khaleque H.N."/>
            <person name="Ramsay J.P."/>
            <person name="Murphy R.J.T."/>
            <person name="Kaksonen A.H."/>
            <person name="Boxall N.J."/>
            <person name="Watkin E.L.J."/>
        </authorList>
    </citation>
    <scope>NUCLEOTIDE SEQUENCE [LARGE SCALE GENOMIC DNA]</scope>
    <source>
        <strain evidence="7 8">V8</strain>
    </source>
</reference>
<feature type="transmembrane region" description="Helical" evidence="5">
    <location>
        <begin position="295"/>
        <end position="321"/>
    </location>
</feature>
<dbReference type="InterPro" id="IPR001694">
    <property type="entry name" value="NADH_UbQ_OxRdtase_su1/FPO"/>
</dbReference>
<dbReference type="PANTHER" id="PTHR11432:SF3">
    <property type="entry name" value="NADH-UBIQUINONE OXIDOREDUCTASE CHAIN 1"/>
    <property type="match status" value="1"/>
</dbReference>
<keyword evidence="5" id="KW-1278">Translocase</keyword>
<evidence type="ECO:0000256" key="5">
    <source>
        <dbReference type="HAMAP-Rule" id="MF_01350"/>
    </source>
</evidence>
<evidence type="ECO:0000256" key="1">
    <source>
        <dbReference type="ARBA" id="ARBA00004141"/>
    </source>
</evidence>
<feature type="transmembrane region" description="Helical" evidence="5">
    <location>
        <begin position="6"/>
        <end position="31"/>
    </location>
</feature>
<keyword evidence="5 6" id="KW-0520">NAD</keyword>
<dbReference type="EC" id="7.1.1.-" evidence="5"/>
<feature type="transmembrane region" description="Helical" evidence="5">
    <location>
        <begin position="265"/>
        <end position="283"/>
    </location>
</feature>
<keyword evidence="5" id="KW-0830">Ubiquinone</keyword>
<comment type="catalytic activity">
    <reaction evidence="5">
        <text>a quinone + NADH + 5 H(+)(in) = a quinol + NAD(+) + 4 H(+)(out)</text>
        <dbReference type="Rhea" id="RHEA:57888"/>
        <dbReference type="ChEBI" id="CHEBI:15378"/>
        <dbReference type="ChEBI" id="CHEBI:24646"/>
        <dbReference type="ChEBI" id="CHEBI:57540"/>
        <dbReference type="ChEBI" id="CHEBI:57945"/>
        <dbReference type="ChEBI" id="CHEBI:132124"/>
    </reaction>
</comment>
<accession>A0A1P8UKB3</accession>
<dbReference type="PROSITE" id="PS00667">
    <property type="entry name" value="COMPLEX1_ND1_1"/>
    <property type="match status" value="1"/>
</dbReference>
<organism evidence="7 8">
    <name type="scientific">Acidihalobacter ferrooxydans</name>
    <dbReference type="NCBI Taxonomy" id="1765967"/>
    <lineage>
        <taxon>Bacteria</taxon>
        <taxon>Pseudomonadati</taxon>
        <taxon>Pseudomonadota</taxon>
        <taxon>Gammaproteobacteria</taxon>
        <taxon>Chromatiales</taxon>
        <taxon>Ectothiorhodospiraceae</taxon>
        <taxon>Acidihalobacter</taxon>
    </lineage>
</organism>